<evidence type="ECO:0008006" key="2">
    <source>
        <dbReference type="Google" id="ProtNLM"/>
    </source>
</evidence>
<gene>
    <name evidence="1" type="ORF">S01H4_18751</name>
</gene>
<reference evidence="1" key="1">
    <citation type="journal article" date="2014" name="Front. Microbiol.">
        <title>High frequency of phylogenetically diverse reductive dehalogenase-homologous genes in deep subseafloor sedimentary metagenomes.</title>
        <authorList>
            <person name="Kawai M."/>
            <person name="Futagami T."/>
            <person name="Toyoda A."/>
            <person name="Takaki Y."/>
            <person name="Nishi S."/>
            <person name="Hori S."/>
            <person name="Arai W."/>
            <person name="Tsubouchi T."/>
            <person name="Morono Y."/>
            <person name="Uchiyama I."/>
            <person name="Ito T."/>
            <person name="Fujiyama A."/>
            <person name="Inagaki F."/>
            <person name="Takami H."/>
        </authorList>
    </citation>
    <scope>NUCLEOTIDE SEQUENCE</scope>
    <source>
        <strain evidence="1">Expedition CK06-06</strain>
    </source>
</reference>
<protein>
    <recommendedName>
        <fullName evidence="2">DegT/DnrJ/EryC1/StrS aminotransferase family protein</fullName>
    </recommendedName>
</protein>
<dbReference type="EMBL" id="BART01008322">
    <property type="protein sequence ID" value="GAG53652.1"/>
    <property type="molecule type" value="Genomic_DNA"/>
</dbReference>
<organism evidence="1">
    <name type="scientific">marine sediment metagenome</name>
    <dbReference type="NCBI Taxonomy" id="412755"/>
    <lineage>
        <taxon>unclassified sequences</taxon>
        <taxon>metagenomes</taxon>
        <taxon>ecological metagenomes</taxon>
    </lineage>
</organism>
<dbReference type="InterPro" id="IPR015422">
    <property type="entry name" value="PyrdxlP-dep_Trfase_small"/>
</dbReference>
<proteinExistence type="predicted"/>
<evidence type="ECO:0000313" key="1">
    <source>
        <dbReference type="EMBL" id="GAG53652.1"/>
    </source>
</evidence>
<dbReference type="AlphaFoldDB" id="X0Z5H5"/>
<comment type="caution">
    <text evidence="1">The sequence shown here is derived from an EMBL/GenBank/DDBJ whole genome shotgun (WGS) entry which is preliminary data.</text>
</comment>
<name>X0Z5H5_9ZZZZ</name>
<dbReference type="Gene3D" id="3.90.1150.10">
    <property type="entry name" value="Aspartate Aminotransferase, domain 1"/>
    <property type="match status" value="1"/>
</dbReference>
<sequence>MSFYFNLIKTESNCENIRKGLLKEGIDAGIKDEISDNCPLYFNTDSGNYPGANKVYDTIVQMPMSFDFNDRVILKLADKLNKAASKLKGL</sequence>
<accession>X0Z5H5</accession>